<evidence type="ECO:0000313" key="2">
    <source>
        <dbReference type="EMBL" id="PPR83379.1"/>
    </source>
</evidence>
<reference evidence="2 3" key="1">
    <citation type="submission" date="2015-01" db="EMBL/GenBank/DDBJ databases">
        <title>Genome of allotetraploid Gossypium barbadense reveals genomic plasticity and fiber elongation in cotton evolution.</title>
        <authorList>
            <person name="Chen X."/>
            <person name="Liu X."/>
            <person name="Zhao B."/>
            <person name="Zheng H."/>
            <person name="Hu Y."/>
            <person name="Lu G."/>
            <person name="Yang C."/>
            <person name="Chen J."/>
            <person name="Shan C."/>
            <person name="Zhang L."/>
            <person name="Zhou Y."/>
            <person name="Wang L."/>
            <person name="Guo W."/>
            <person name="Bai Y."/>
            <person name="Ruan J."/>
            <person name="Shangguan X."/>
            <person name="Mao Y."/>
            <person name="Jiang J."/>
            <person name="Zhu Y."/>
            <person name="Lei J."/>
            <person name="Kang H."/>
            <person name="Chen S."/>
            <person name="He X."/>
            <person name="Wang R."/>
            <person name="Wang Y."/>
            <person name="Chen J."/>
            <person name="Wang L."/>
            <person name="Yu S."/>
            <person name="Wang B."/>
            <person name="Wei J."/>
            <person name="Song S."/>
            <person name="Lu X."/>
            <person name="Gao Z."/>
            <person name="Gu W."/>
            <person name="Deng X."/>
            <person name="Ma D."/>
            <person name="Wang S."/>
            <person name="Liang W."/>
            <person name="Fang L."/>
            <person name="Cai C."/>
            <person name="Zhu X."/>
            <person name="Zhou B."/>
            <person name="Zhang Y."/>
            <person name="Chen Z."/>
            <person name="Xu S."/>
            <person name="Zhu R."/>
            <person name="Wang S."/>
            <person name="Zhang T."/>
            <person name="Zhao G."/>
        </authorList>
    </citation>
    <scope>NUCLEOTIDE SEQUENCE [LARGE SCALE GENOMIC DNA]</scope>
    <source>
        <strain evidence="3">cv. Xinhai21</strain>
        <tissue evidence="2">Leaf</tissue>
    </source>
</reference>
<dbReference type="GO" id="GO:0043565">
    <property type="term" value="F:sequence-specific DNA binding"/>
    <property type="evidence" value="ECO:0007669"/>
    <property type="project" value="InterPro"/>
</dbReference>
<evidence type="ECO:0000259" key="1">
    <source>
        <dbReference type="PROSITE" id="PS50061"/>
    </source>
</evidence>
<feature type="domain" description="ETS" evidence="1">
    <location>
        <begin position="1"/>
        <end position="51"/>
    </location>
</feature>
<name>A0A2P5VX50_GOSBA</name>
<dbReference type="OrthoDB" id="1094981at2759"/>
<dbReference type="GO" id="GO:0003700">
    <property type="term" value="F:DNA-binding transcription factor activity"/>
    <property type="evidence" value="ECO:0007669"/>
    <property type="project" value="InterPro"/>
</dbReference>
<gene>
    <name evidence="2" type="ORF">GOBAR_AA37332</name>
</gene>
<sequence length="103" mass="12025">MLQVDELDEWWTHVKDKPRKNDEKPERRYDEHMDGTNQFKVGDKVLIDKTDPRIATSELDANRSNPFMVLNVFPYGTIEVTHPAYGTFKVNGHRLKLYSADGF</sequence>
<accession>A0A2P5VX50</accession>
<evidence type="ECO:0000313" key="3">
    <source>
        <dbReference type="Proteomes" id="UP000239757"/>
    </source>
</evidence>
<proteinExistence type="predicted"/>
<dbReference type="InterPro" id="IPR000418">
    <property type="entry name" value="Ets_dom"/>
</dbReference>
<dbReference type="AlphaFoldDB" id="A0A2P5VX50"/>
<protein>
    <recommendedName>
        <fullName evidence="1">ETS domain-containing protein</fullName>
    </recommendedName>
</protein>
<organism evidence="2 3">
    <name type="scientific">Gossypium barbadense</name>
    <name type="common">Sea Island cotton</name>
    <name type="synonym">Hibiscus barbadensis</name>
    <dbReference type="NCBI Taxonomy" id="3634"/>
    <lineage>
        <taxon>Eukaryota</taxon>
        <taxon>Viridiplantae</taxon>
        <taxon>Streptophyta</taxon>
        <taxon>Embryophyta</taxon>
        <taxon>Tracheophyta</taxon>
        <taxon>Spermatophyta</taxon>
        <taxon>Magnoliopsida</taxon>
        <taxon>eudicotyledons</taxon>
        <taxon>Gunneridae</taxon>
        <taxon>Pentapetalae</taxon>
        <taxon>rosids</taxon>
        <taxon>malvids</taxon>
        <taxon>Malvales</taxon>
        <taxon>Malvaceae</taxon>
        <taxon>Malvoideae</taxon>
        <taxon>Gossypium</taxon>
    </lineage>
</organism>
<dbReference type="EMBL" id="KZ670384">
    <property type="protein sequence ID" value="PPR83379.1"/>
    <property type="molecule type" value="Genomic_DNA"/>
</dbReference>
<dbReference type="PROSITE" id="PS50061">
    <property type="entry name" value="ETS_DOMAIN_3"/>
    <property type="match status" value="1"/>
</dbReference>
<dbReference type="Proteomes" id="UP000239757">
    <property type="component" value="Unassembled WGS sequence"/>
</dbReference>